<dbReference type="Proteomes" id="UP001164746">
    <property type="component" value="Chromosome 11"/>
</dbReference>
<evidence type="ECO:0008006" key="3">
    <source>
        <dbReference type="Google" id="ProtNLM"/>
    </source>
</evidence>
<sequence>MFTESGIKLSVRKCFTLLSGSPIRLNIYKKRIVRMNPKLFLWAKSWKGNITWNNVVENSLYNDEHGRIISLEQISRNARIINILIKHLNYHVIRGDFNCTFDKSLDRKGAATPEVKSDEGCQELKAFAIKNNLEHVWSRRNQGIKCFNFIRNSALSRIDTFPSLKSIDDEIEQCKIVSFFY</sequence>
<accession>A0ABY7FB10</accession>
<gene>
    <name evidence="1" type="ORF">MAR_000177</name>
</gene>
<reference evidence="1" key="1">
    <citation type="submission" date="2022-11" db="EMBL/GenBank/DDBJ databases">
        <title>Centuries of genome instability and evolution in soft-shell clam transmissible cancer (bioRxiv).</title>
        <authorList>
            <person name="Hart S.F.M."/>
            <person name="Yonemitsu M.A."/>
            <person name="Giersch R.M."/>
            <person name="Beal B.F."/>
            <person name="Arriagada G."/>
            <person name="Davis B.W."/>
            <person name="Ostrander E.A."/>
            <person name="Goff S.P."/>
            <person name="Metzger M.J."/>
        </authorList>
    </citation>
    <scope>NUCLEOTIDE SEQUENCE</scope>
    <source>
        <strain evidence="1">MELC-2E11</strain>
        <tissue evidence="1">Siphon/mantle</tissue>
    </source>
</reference>
<evidence type="ECO:0000313" key="2">
    <source>
        <dbReference type="Proteomes" id="UP001164746"/>
    </source>
</evidence>
<organism evidence="1 2">
    <name type="scientific">Mya arenaria</name>
    <name type="common">Soft-shell clam</name>
    <dbReference type="NCBI Taxonomy" id="6604"/>
    <lineage>
        <taxon>Eukaryota</taxon>
        <taxon>Metazoa</taxon>
        <taxon>Spiralia</taxon>
        <taxon>Lophotrochozoa</taxon>
        <taxon>Mollusca</taxon>
        <taxon>Bivalvia</taxon>
        <taxon>Autobranchia</taxon>
        <taxon>Heteroconchia</taxon>
        <taxon>Euheterodonta</taxon>
        <taxon>Imparidentia</taxon>
        <taxon>Neoheterodontei</taxon>
        <taxon>Myida</taxon>
        <taxon>Myoidea</taxon>
        <taxon>Myidae</taxon>
        <taxon>Mya</taxon>
    </lineage>
</organism>
<protein>
    <recommendedName>
        <fullName evidence="3">Endonuclease/exonuclease/phosphatase domain-containing protein</fullName>
    </recommendedName>
</protein>
<keyword evidence="2" id="KW-1185">Reference proteome</keyword>
<dbReference type="EMBL" id="CP111022">
    <property type="protein sequence ID" value="WAR18339.1"/>
    <property type="molecule type" value="Genomic_DNA"/>
</dbReference>
<proteinExistence type="predicted"/>
<evidence type="ECO:0000313" key="1">
    <source>
        <dbReference type="EMBL" id="WAR18339.1"/>
    </source>
</evidence>
<name>A0ABY7FB10_MYAAR</name>